<keyword evidence="2" id="KW-1185">Reference proteome</keyword>
<dbReference type="Proteomes" id="UP000037185">
    <property type="component" value="Unassembled WGS sequence"/>
</dbReference>
<sequence length="283" mass="30748">MRGQVRYLRALIPQKGYVPDFLTPAEAAGGLREGLAAVRDTPRARLCAELRLLAADRYSGGVPPVMRRLAEADPRLMTELAEALREVYESVIAPDWTQLHTHVEADRALRARALRDGGIDLLLDSLGAAVRWDPPVLHVNYPVERDLQLAGRGLRLIPSRFCSRVPIALADARLRPVLVYPVNRSVPEPVGRPVDPLGGVVGRTRAGILRALRDGATTGELALRLRISAAAASQHVHALGRARLVHSQRVGACVLHTLTPLGVALLDGHIPPSPSGQRFFEMP</sequence>
<proteinExistence type="predicted"/>
<protein>
    <submittedName>
        <fullName evidence="1">Uncharacterized protein</fullName>
    </submittedName>
</protein>
<name>A0ACC4WBQ2_STRFR</name>
<accession>A0ACC4WBQ2</accession>
<evidence type="ECO:0000313" key="2">
    <source>
        <dbReference type="Proteomes" id="UP000037185"/>
    </source>
</evidence>
<organism evidence="1 2">
    <name type="scientific">Streptomyces fradiae</name>
    <name type="common">Streptomyces roseoflavus</name>
    <dbReference type="NCBI Taxonomy" id="1906"/>
    <lineage>
        <taxon>Bacteria</taxon>
        <taxon>Bacillati</taxon>
        <taxon>Actinomycetota</taxon>
        <taxon>Actinomycetes</taxon>
        <taxon>Kitasatosporales</taxon>
        <taxon>Streptomycetaceae</taxon>
        <taxon>Streptomyces</taxon>
    </lineage>
</organism>
<comment type="caution">
    <text evidence="1">The sequence shown here is derived from an EMBL/GenBank/DDBJ whole genome shotgun (WGS) entry which is preliminary data.</text>
</comment>
<reference evidence="1" key="1">
    <citation type="submission" date="2015-07" db="EMBL/GenBank/DDBJ databases">
        <title>Draft genome sequence of Streptomyces fradiae, a resistant strain to nitron-oligomycin.</title>
        <authorList>
            <person name="Vatlin A.A."/>
            <person name="Bekker O.B."/>
            <person name="Danilenko V.N."/>
        </authorList>
    </citation>
    <scope>NUCLEOTIDE SEQUENCE</scope>
    <source>
        <strain evidence="1">Olg1-1</strain>
    </source>
</reference>
<dbReference type="EMBL" id="LGSP01000020">
    <property type="protein sequence ID" value="KNE82114.1"/>
    <property type="molecule type" value="Genomic_DNA"/>
</dbReference>
<gene>
    <name evidence="1" type="ORF">ADZ36_13125</name>
</gene>
<evidence type="ECO:0000313" key="1">
    <source>
        <dbReference type="EMBL" id="KNE82114.1"/>
    </source>
</evidence>